<dbReference type="AlphaFoldDB" id="A0A9Q3CGU3"/>
<keyword evidence="3" id="KW-1185">Reference proteome</keyword>
<accession>A0A9Q3CGU3</accession>
<feature type="region of interest" description="Disordered" evidence="1">
    <location>
        <begin position="135"/>
        <end position="161"/>
    </location>
</feature>
<evidence type="ECO:0000313" key="3">
    <source>
        <dbReference type="Proteomes" id="UP000765509"/>
    </source>
</evidence>
<evidence type="ECO:0000313" key="2">
    <source>
        <dbReference type="EMBL" id="MBW0482400.1"/>
    </source>
</evidence>
<organism evidence="2 3">
    <name type="scientific">Austropuccinia psidii MF-1</name>
    <dbReference type="NCBI Taxonomy" id="1389203"/>
    <lineage>
        <taxon>Eukaryota</taxon>
        <taxon>Fungi</taxon>
        <taxon>Dikarya</taxon>
        <taxon>Basidiomycota</taxon>
        <taxon>Pucciniomycotina</taxon>
        <taxon>Pucciniomycetes</taxon>
        <taxon>Pucciniales</taxon>
        <taxon>Sphaerophragmiaceae</taxon>
        <taxon>Austropuccinia</taxon>
    </lineage>
</organism>
<protein>
    <submittedName>
        <fullName evidence="2">Uncharacterized protein</fullName>
    </submittedName>
</protein>
<gene>
    <name evidence="2" type="ORF">O181_022115</name>
</gene>
<sequence length="161" mass="17832">MSTSKNPNPPQFIAANNEILVEHSPNLNSKQISDSCTCNCGPRVVGRRIQRSKPKRNKVRISGNTSNAHVLQTEGMLFYPLQLIKNSQDTDHSEHYVPIKPICLVPIDQPKLNGKDEIVFHGRIVFEAQAGSEAHNSSDLNQDNNIQPTINSLLKGKGRAN</sequence>
<name>A0A9Q3CGU3_9BASI</name>
<reference evidence="2" key="1">
    <citation type="submission" date="2021-03" db="EMBL/GenBank/DDBJ databases">
        <title>Draft genome sequence of rust myrtle Austropuccinia psidii MF-1, a brazilian biotype.</title>
        <authorList>
            <person name="Quecine M.C."/>
            <person name="Pachon D.M.R."/>
            <person name="Bonatelli M.L."/>
            <person name="Correr F.H."/>
            <person name="Franceschini L.M."/>
            <person name="Leite T.F."/>
            <person name="Margarido G.R.A."/>
            <person name="Almeida C.A."/>
            <person name="Ferrarezi J.A."/>
            <person name="Labate C.A."/>
        </authorList>
    </citation>
    <scope>NUCLEOTIDE SEQUENCE</scope>
    <source>
        <strain evidence="2">MF-1</strain>
    </source>
</reference>
<dbReference type="Proteomes" id="UP000765509">
    <property type="component" value="Unassembled WGS sequence"/>
</dbReference>
<comment type="caution">
    <text evidence="2">The sequence shown here is derived from an EMBL/GenBank/DDBJ whole genome shotgun (WGS) entry which is preliminary data.</text>
</comment>
<feature type="compositionally biased region" description="Polar residues" evidence="1">
    <location>
        <begin position="135"/>
        <end position="152"/>
    </location>
</feature>
<proteinExistence type="predicted"/>
<dbReference type="EMBL" id="AVOT02006762">
    <property type="protein sequence ID" value="MBW0482400.1"/>
    <property type="molecule type" value="Genomic_DNA"/>
</dbReference>
<evidence type="ECO:0000256" key="1">
    <source>
        <dbReference type="SAM" id="MobiDB-lite"/>
    </source>
</evidence>